<dbReference type="EMBL" id="VVZA01000004">
    <property type="protein sequence ID" value="KAA5406427.1"/>
    <property type="molecule type" value="Genomic_DNA"/>
</dbReference>
<reference evidence="3 4" key="2">
    <citation type="journal article" date="2019" name="Nat. Microbiol.">
        <title>Genomic variation and strain-specific functional adaptation in the human gut microbiome during early life.</title>
        <authorList>
            <person name="Vatanen T."/>
            <person name="Plichta D.R."/>
            <person name="Somani J."/>
            <person name="Munch P.C."/>
            <person name="Arthur T.D."/>
            <person name="Hall A.B."/>
            <person name="Rudolf S."/>
            <person name="Oakeley E.J."/>
            <person name="Ke X."/>
            <person name="Young R.A."/>
            <person name="Haiser H.J."/>
            <person name="Kolde R."/>
            <person name="Yassour M."/>
            <person name="Luopajarvi K."/>
            <person name="Siljander H."/>
            <person name="Virtanen S.M."/>
            <person name="Ilonen J."/>
            <person name="Uibo R."/>
            <person name="Tillmann V."/>
            <person name="Mokurov S."/>
            <person name="Dorshakova N."/>
            <person name="Porter J.A."/>
            <person name="McHardy A.C."/>
            <person name="Lahdesmaki H."/>
            <person name="Vlamakis H."/>
            <person name="Huttenhower C."/>
            <person name="Knip M."/>
            <person name="Xavier R.J."/>
        </authorList>
    </citation>
    <scope>NUCLEOTIDE SEQUENCE [LARGE SCALE GENOMIC DNA]</scope>
    <source>
        <strain evidence="3 4">RJX1052</strain>
    </source>
</reference>
<dbReference type="Proteomes" id="UP000441162">
    <property type="component" value="Unassembled WGS sequence"/>
</dbReference>
<dbReference type="EMBL" id="SLTX01000002">
    <property type="protein sequence ID" value="TDB04002.1"/>
    <property type="molecule type" value="Genomic_DNA"/>
</dbReference>
<gene>
    <name evidence="3" type="ORF">E1J06_22945</name>
    <name evidence="2" type="ORF">F2Y51_06100</name>
    <name evidence="1" type="ORF">F2Y58_05480</name>
</gene>
<evidence type="ECO:0000313" key="5">
    <source>
        <dbReference type="Proteomes" id="UP000441162"/>
    </source>
</evidence>
<organism evidence="1 6">
    <name type="scientific">Phocaeicola dorei</name>
    <dbReference type="NCBI Taxonomy" id="357276"/>
    <lineage>
        <taxon>Bacteria</taxon>
        <taxon>Pseudomonadati</taxon>
        <taxon>Bacteroidota</taxon>
        <taxon>Bacteroidia</taxon>
        <taxon>Bacteroidales</taxon>
        <taxon>Bacteroidaceae</taxon>
        <taxon>Phocaeicola</taxon>
    </lineage>
</organism>
<dbReference type="KEGG" id="bdo:EL88_22855"/>
<evidence type="ECO:0000313" key="2">
    <source>
        <dbReference type="EMBL" id="KAA5406427.1"/>
    </source>
</evidence>
<comment type="caution">
    <text evidence="1">The sequence shown here is derived from an EMBL/GenBank/DDBJ whole genome shotgun (WGS) entry which is preliminary data.</text>
</comment>
<sequence>MGKYSKMSTFAGAILGLLGLKEWKKAEDKDILDADDVAKLKELGFDEKFITPFGEALKNGFKDEEQQAGPVENSGEALIRGLLAQKVSEMASLQEQLDAIRKTDGEKTQAITRKDTEIAELKQKISVLSALPEPDHGAGAGLKQNTGAGAFNLDDDKQLGGMQGEMFALDRPYNMRARAALLASQGINIQVRAESSVDYGRLKEDLGAFYRIRWQDRLQSFLTKLPSIESIFPVESGYQDLATLVNIWLGEFSQADNTSSDFDNVTKGEYEFDNETLRMFSVMFAHKFRDLKQLEKTWIGSLNKEGSQAIKWSFIEYILAETAKKLHNERELRRINGVRKDPDLNKPGRAMEAADGLYEWLRKKVDGFIDINNGKTVYQIKPFVLGEITEANIGEKLFQGTGMIPAVYRDSGQLALYLPSYMVVWYHKYNELHYGVNQDYKANMMYVKEYPAVKLIPIPNADNHQRIFWTMEGNIKCFEHVAGEMTNFSLEQQDWTLKVWSLWKESIWARAVGFKYTKKEDMDGSRQMIFCNEYDRPASSFIDGEKDKNPNVALHTSVQTVANTSLFTITDIENAEVGKIVTIKCGSEDKGVKITKSDKFSLISADWIPKKGDTIRLMKRSDGKFIEIGRDTAASGALQFANDATTPSLAGATVFVTGTNTQATAITNFTDAVEGEVYTIHGAGNTNASTIANSGNFVLTDAMTLSAGKFIMLTYAGGKFYEVARG</sequence>
<dbReference type="Proteomes" id="UP000294834">
    <property type="component" value="Unassembled WGS sequence"/>
</dbReference>
<dbReference type="EMBL" id="VVYY01000004">
    <property type="protein sequence ID" value="KAA5399579.1"/>
    <property type="molecule type" value="Genomic_DNA"/>
</dbReference>
<dbReference type="AlphaFoldDB" id="A0A4Q5HUT8"/>
<proteinExistence type="predicted"/>
<accession>A0A4Q5HUT8</accession>
<evidence type="ECO:0000313" key="4">
    <source>
        <dbReference type="Proteomes" id="UP000294834"/>
    </source>
</evidence>
<reference evidence="5 6" key="1">
    <citation type="journal article" date="2019" name="Nat. Med.">
        <title>A library of human gut bacterial isolates paired with longitudinal multiomics data enables mechanistic microbiome research.</title>
        <authorList>
            <person name="Poyet M."/>
            <person name="Groussin M."/>
            <person name="Gibbons S.M."/>
            <person name="Avila-Pacheco J."/>
            <person name="Jiang X."/>
            <person name="Kearney S.M."/>
            <person name="Perrotta A.R."/>
            <person name="Berdy B."/>
            <person name="Zhao S."/>
            <person name="Lieberman T.D."/>
            <person name="Swanson P.K."/>
            <person name="Smith M."/>
            <person name="Roesemann S."/>
            <person name="Alexander J.E."/>
            <person name="Rich S.A."/>
            <person name="Livny J."/>
            <person name="Vlamakis H."/>
            <person name="Clish C."/>
            <person name="Bullock K."/>
            <person name="Deik A."/>
            <person name="Scott J."/>
            <person name="Pierce K.A."/>
            <person name="Xavier R.J."/>
            <person name="Alm E.J."/>
        </authorList>
    </citation>
    <scope>NUCLEOTIDE SEQUENCE [LARGE SCALE GENOMIC DNA]</scope>
    <source>
        <strain evidence="1 6">BIOML-A1</strain>
        <strain evidence="2 5">BIOML-A4</strain>
    </source>
</reference>
<dbReference type="Proteomes" id="UP000481616">
    <property type="component" value="Unassembled WGS sequence"/>
</dbReference>
<evidence type="ECO:0000313" key="1">
    <source>
        <dbReference type="EMBL" id="KAA5399579.1"/>
    </source>
</evidence>
<protein>
    <submittedName>
        <fullName evidence="1">Uncharacterized protein</fullName>
    </submittedName>
</protein>
<evidence type="ECO:0000313" key="6">
    <source>
        <dbReference type="Proteomes" id="UP000481616"/>
    </source>
</evidence>
<dbReference type="RefSeq" id="WP_038611788.1">
    <property type="nucleotide sequence ID" value="NZ_CAXSLT010000002.1"/>
</dbReference>
<name>A0A4Q5HUT8_9BACT</name>
<evidence type="ECO:0000313" key="3">
    <source>
        <dbReference type="EMBL" id="TDB04002.1"/>
    </source>
</evidence>